<proteinExistence type="predicted"/>
<evidence type="ECO:0000259" key="7">
    <source>
        <dbReference type="PROSITE" id="PS51176"/>
    </source>
</evidence>
<dbReference type="PANTHER" id="PTHR21363">
    <property type="entry name" value="PREPHENATE DEHYDROGENASE"/>
    <property type="match status" value="1"/>
</dbReference>
<dbReference type="PROSITE" id="PS51176">
    <property type="entry name" value="PDH_ADH"/>
    <property type="match status" value="1"/>
</dbReference>
<name>A0A3B0YWK9_9ZZZZ</name>
<feature type="domain" description="Prephenate/arogenate dehydrogenase" evidence="7">
    <location>
        <begin position="9"/>
        <end position="291"/>
    </location>
</feature>
<dbReference type="GO" id="GO:0008977">
    <property type="term" value="F:prephenate dehydrogenase (NAD+) activity"/>
    <property type="evidence" value="ECO:0007669"/>
    <property type="project" value="UniProtKB-EC"/>
</dbReference>
<comment type="pathway">
    <text evidence="5">Amino-acid biosynthesis.</text>
</comment>
<evidence type="ECO:0000256" key="6">
    <source>
        <dbReference type="SAM" id="Coils"/>
    </source>
</evidence>
<dbReference type="GO" id="GO:0004665">
    <property type="term" value="F:prephenate dehydrogenase (NADP+) activity"/>
    <property type="evidence" value="ECO:0007669"/>
    <property type="project" value="InterPro"/>
</dbReference>
<keyword evidence="3" id="KW-0520">NAD</keyword>
<evidence type="ECO:0000256" key="2">
    <source>
        <dbReference type="ARBA" id="ARBA00023002"/>
    </source>
</evidence>
<keyword evidence="2 8" id="KW-0560">Oxidoreductase</keyword>
<dbReference type="GO" id="GO:0006571">
    <property type="term" value="P:tyrosine biosynthetic process"/>
    <property type="evidence" value="ECO:0007669"/>
    <property type="project" value="InterPro"/>
</dbReference>
<dbReference type="Pfam" id="PF02153">
    <property type="entry name" value="PDH_N"/>
    <property type="match status" value="1"/>
</dbReference>
<organism evidence="8">
    <name type="scientific">hydrothermal vent metagenome</name>
    <dbReference type="NCBI Taxonomy" id="652676"/>
    <lineage>
        <taxon>unclassified sequences</taxon>
        <taxon>metagenomes</taxon>
        <taxon>ecological metagenomes</taxon>
    </lineage>
</organism>
<dbReference type="Gene3D" id="1.10.3660.10">
    <property type="entry name" value="6-phosphogluconate dehydrogenase C-terminal like domain"/>
    <property type="match status" value="1"/>
</dbReference>
<dbReference type="InterPro" id="IPR046826">
    <property type="entry name" value="PDH_N"/>
</dbReference>
<dbReference type="EMBL" id="UOFQ01000023">
    <property type="protein sequence ID" value="VAW85408.1"/>
    <property type="molecule type" value="Genomic_DNA"/>
</dbReference>
<dbReference type="InterPro" id="IPR036291">
    <property type="entry name" value="NAD(P)-bd_dom_sf"/>
</dbReference>
<dbReference type="SUPFAM" id="SSF48179">
    <property type="entry name" value="6-phosphogluconate dehydrogenase C-terminal domain-like"/>
    <property type="match status" value="1"/>
</dbReference>
<dbReference type="InterPro" id="IPR008927">
    <property type="entry name" value="6-PGluconate_DH-like_C_sf"/>
</dbReference>
<keyword evidence="1" id="KW-0028">Amino-acid biosynthesis</keyword>
<evidence type="ECO:0000256" key="3">
    <source>
        <dbReference type="ARBA" id="ARBA00023027"/>
    </source>
</evidence>
<evidence type="ECO:0000256" key="4">
    <source>
        <dbReference type="ARBA" id="ARBA00023141"/>
    </source>
</evidence>
<dbReference type="SUPFAM" id="SSF51735">
    <property type="entry name" value="NAD(P)-binding Rossmann-fold domains"/>
    <property type="match status" value="1"/>
</dbReference>
<dbReference type="InterPro" id="IPR046825">
    <property type="entry name" value="PDH_C"/>
</dbReference>
<dbReference type="Pfam" id="PF20463">
    <property type="entry name" value="PDH_C"/>
    <property type="match status" value="1"/>
</dbReference>
<reference evidence="8" key="1">
    <citation type="submission" date="2018-06" db="EMBL/GenBank/DDBJ databases">
        <authorList>
            <person name="Zhirakovskaya E."/>
        </authorList>
    </citation>
    <scope>NUCLEOTIDE SEQUENCE</scope>
</reference>
<evidence type="ECO:0000256" key="5">
    <source>
        <dbReference type="ARBA" id="ARBA00029440"/>
    </source>
</evidence>
<dbReference type="FunFam" id="3.40.50.720:FF:000208">
    <property type="entry name" value="Prephenate dehydrogenase"/>
    <property type="match status" value="1"/>
</dbReference>
<dbReference type="GO" id="GO:0070403">
    <property type="term" value="F:NAD+ binding"/>
    <property type="evidence" value="ECO:0007669"/>
    <property type="project" value="InterPro"/>
</dbReference>
<dbReference type="InterPro" id="IPR003099">
    <property type="entry name" value="Prephen_DH"/>
</dbReference>
<dbReference type="PANTHER" id="PTHR21363:SF0">
    <property type="entry name" value="PREPHENATE DEHYDROGENASE [NADP(+)]"/>
    <property type="match status" value="1"/>
</dbReference>
<keyword evidence="4" id="KW-0057">Aromatic amino acid biosynthesis</keyword>
<gene>
    <name evidence="8" type="ORF">MNBD_GAMMA17-1892</name>
</gene>
<accession>A0A3B0YWK9</accession>
<dbReference type="Gene3D" id="3.40.50.720">
    <property type="entry name" value="NAD(P)-binding Rossmann-like Domain"/>
    <property type="match status" value="1"/>
</dbReference>
<dbReference type="EC" id="1.3.1.12" evidence="8"/>
<sequence length="291" mass="31483">MTTHAFSSKRLTIIGVGLIGGSLARALRRANACDEIVGCGRDEAHLQKAVELGVIDRYEVDPAAAVSGADVVVLAVPLRAMVTVLIQIAPGLAADVVITDVGSAKGCVVEEVRSVLGERLCDFVPGHPIAGTEKSGVEASFAELFDNRSVVLTPIEETDPDKCARMRTMWQAAGANVTEMAVLHHDEVLAATSHLPHLLAFSLVNTLASLDERKEIFDYAAGGFRDFTRIASSDPVMWRDICMENRDALLEVLAHFNNDLKQLEEAVRDNDSEAVLNVFTRAKVTRDRFCG</sequence>
<evidence type="ECO:0000256" key="1">
    <source>
        <dbReference type="ARBA" id="ARBA00022605"/>
    </source>
</evidence>
<feature type="coiled-coil region" evidence="6">
    <location>
        <begin position="246"/>
        <end position="273"/>
    </location>
</feature>
<dbReference type="InterPro" id="IPR050812">
    <property type="entry name" value="Preph/Arog_dehydrog"/>
</dbReference>
<protein>
    <submittedName>
        <fullName evidence="8">Cyclohexadienyl dehydrogenase</fullName>
        <ecNumber evidence="8">1.3.1.12</ecNumber>
    </submittedName>
</protein>
<dbReference type="AlphaFoldDB" id="A0A3B0YWK9"/>
<keyword evidence="6" id="KW-0175">Coiled coil</keyword>
<evidence type="ECO:0000313" key="8">
    <source>
        <dbReference type="EMBL" id="VAW85408.1"/>
    </source>
</evidence>
<dbReference type="FunFam" id="1.10.3660.10:FF:000003">
    <property type="entry name" value="Prephenate dehydrogenase"/>
    <property type="match status" value="1"/>
</dbReference>